<evidence type="ECO:0000313" key="2">
    <source>
        <dbReference type="Proteomes" id="UP000219338"/>
    </source>
</evidence>
<gene>
    <name evidence="1" type="ORF">ARMOST_15782</name>
</gene>
<organism evidence="1 2">
    <name type="scientific">Armillaria ostoyae</name>
    <name type="common">Armillaria root rot fungus</name>
    <dbReference type="NCBI Taxonomy" id="47428"/>
    <lineage>
        <taxon>Eukaryota</taxon>
        <taxon>Fungi</taxon>
        <taxon>Dikarya</taxon>
        <taxon>Basidiomycota</taxon>
        <taxon>Agaricomycotina</taxon>
        <taxon>Agaricomycetes</taxon>
        <taxon>Agaricomycetidae</taxon>
        <taxon>Agaricales</taxon>
        <taxon>Marasmiineae</taxon>
        <taxon>Physalacriaceae</taxon>
        <taxon>Armillaria</taxon>
    </lineage>
</organism>
<protein>
    <submittedName>
        <fullName evidence="1">Uncharacterized protein</fullName>
    </submittedName>
</protein>
<dbReference type="AlphaFoldDB" id="A0A284RUB6"/>
<dbReference type="Proteomes" id="UP000219338">
    <property type="component" value="Unassembled WGS sequence"/>
</dbReference>
<dbReference type="EMBL" id="FUEG01000016">
    <property type="protein sequence ID" value="SJL12356.1"/>
    <property type="molecule type" value="Genomic_DNA"/>
</dbReference>
<accession>A0A284RUB6</accession>
<keyword evidence="2" id="KW-1185">Reference proteome</keyword>
<reference evidence="2" key="1">
    <citation type="journal article" date="2017" name="Nat. Ecol. Evol.">
        <title>Genome expansion and lineage-specific genetic innovations in the forest pathogenic fungi Armillaria.</title>
        <authorList>
            <person name="Sipos G."/>
            <person name="Prasanna A.N."/>
            <person name="Walter M.C."/>
            <person name="O'Connor E."/>
            <person name="Balint B."/>
            <person name="Krizsan K."/>
            <person name="Kiss B."/>
            <person name="Hess J."/>
            <person name="Varga T."/>
            <person name="Slot J."/>
            <person name="Riley R."/>
            <person name="Boka B."/>
            <person name="Rigling D."/>
            <person name="Barry K."/>
            <person name="Lee J."/>
            <person name="Mihaltcheva S."/>
            <person name="LaButti K."/>
            <person name="Lipzen A."/>
            <person name="Waldron R."/>
            <person name="Moloney N.M."/>
            <person name="Sperisen C."/>
            <person name="Kredics L."/>
            <person name="Vagvoelgyi C."/>
            <person name="Patrignani A."/>
            <person name="Fitzpatrick D."/>
            <person name="Nagy I."/>
            <person name="Doyle S."/>
            <person name="Anderson J.B."/>
            <person name="Grigoriev I.V."/>
            <person name="Gueldener U."/>
            <person name="Muensterkoetter M."/>
            <person name="Nagy L.G."/>
        </authorList>
    </citation>
    <scope>NUCLEOTIDE SEQUENCE [LARGE SCALE GENOMIC DNA]</scope>
    <source>
        <strain evidence="2">C18/9</strain>
    </source>
</reference>
<proteinExistence type="predicted"/>
<sequence>MRQPTSFRTTNQGSFLAMGPAYLEPVPSKLRTRYIFSRLCSEIVSGSTSVADPTFIKSDALDDLIYEH</sequence>
<evidence type="ECO:0000313" key="1">
    <source>
        <dbReference type="EMBL" id="SJL12356.1"/>
    </source>
</evidence>
<name>A0A284RUB6_ARMOS</name>